<keyword evidence="4" id="KW-0520">NAD</keyword>
<evidence type="ECO:0000313" key="7">
    <source>
        <dbReference type="Proteomes" id="UP000030001"/>
    </source>
</evidence>
<reference evidence="6 7" key="1">
    <citation type="submission" date="2014-09" db="EMBL/GenBank/DDBJ databases">
        <title>Lactobacillus mucosae CRL573 Genome Sequencing.</title>
        <authorList>
            <person name="Bleckwedel J."/>
            <person name="Teran L.C."/>
            <person name="Bonacina J."/>
            <person name="Saavedra L."/>
            <person name="Mozzi F.B."/>
            <person name="Raya R.R."/>
        </authorList>
    </citation>
    <scope>NUCLEOTIDE SEQUENCE [LARGE SCALE GENOMIC DNA]</scope>
    <source>
        <strain evidence="6 7">CRL573</strain>
    </source>
</reference>
<evidence type="ECO:0000256" key="2">
    <source>
        <dbReference type="ARBA" id="ARBA00022833"/>
    </source>
</evidence>
<evidence type="ECO:0000259" key="5">
    <source>
        <dbReference type="Pfam" id="PF08240"/>
    </source>
</evidence>
<keyword evidence="1" id="KW-0479">Metal-binding</keyword>
<sequence length="147" mass="16010">MKMKAAVVRQATDPYKFEEIELAEPKNDEVLVRITASGLCHTDEFGRTLGMSPIVLGHEGAGIIEKLGENVKDFEVGDHVAFSYALCGHCKSCVQGRPQYCEKFNDINFGGVGADGQSKLSQNGQPVAMFLANHHLLNMLRSAKKAS</sequence>
<dbReference type="InterPro" id="IPR011032">
    <property type="entry name" value="GroES-like_sf"/>
</dbReference>
<dbReference type="GO" id="GO:0051903">
    <property type="term" value="F:S-(hydroxymethyl)glutathione dehydrogenase [NAD(P)+] activity"/>
    <property type="evidence" value="ECO:0007669"/>
    <property type="project" value="TreeGrafter"/>
</dbReference>
<dbReference type="PANTHER" id="PTHR43880">
    <property type="entry name" value="ALCOHOL DEHYDROGENASE"/>
    <property type="match status" value="1"/>
</dbReference>
<dbReference type="PROSITE" id="PS00059">
    <property type="entry name" value="ADH_ZINC"/>
    <property type="match status" value="1"/>
</dbReference>
<evidence type="ECO:0000256" key="1">
    <source>
        <dbReference type="ARBA" id="ARBA00022723"/>
    </source>
</evidence>
<name>A0A099YEN3_LIMMU</name>
<dbReference type="Pfam" id="PF08240">
    <property type="entry name" value="ADH_N"/>
    <property type="match status" value="1"/>
</dbReference>
<dbReference type="GO" id="GO:0008270">
    <property type="term" value="F:zinc ion binding"/>
    <property type="evidence" value="ECO:0007669"/>
    <property type="project" value="InterPro"/>
</dbReference>
<organism evidence="6 7">
    <name type="scientific">Limosilactobacillus mucosae</name>
    <name type="common">Lactobacillus mucosae</name>
    <dbReference type="NCBI Taxonomy" id="97478"/>
    <lineage>
        <taxon>Bacteria</taxon>
        <taxon>Bacillati</taxon>
        <taxon>Bacillota</taxon>
        <taxon>Bacilli</taxon>
        <taxon>Lactobacillales</taxon>
        <taxon>Lactobacillaceae</taxon>
        <taxon>Limosilactobacillus</taxon>
    </lineage>
</organism>
<dbReference type="Gene3D" id="3.90.180.10">
    <property type="entry name" value="Medium-chain alcohol dehydrogenases, catalytic domain"/>
    <property type="match status" value="1"/>
</dbReference>
<accession>A0A099YEN3</accession>
<dbReference type="SUPFAM" id="SSF50129">
    <property type="entry name" value="GroES-like"/>
    <property type="match status" value="1"/>
</dbReference>
<dbReference type="GO" id="GO:0005829">
    <property type="term" value="C:cytosol"/>
    <property type="evidence" value="ECO:0007669"/>
    <property type="project" value="TreeGrafter"/>
</dbReference>
<dbReference type="InterPro" id="IPR013154">
    <property type="entry name" value="ADH-like_N"/>
</dbReference>
<dbReference type="InterPro" id="IPR002328">
    <property type="entry name" value="ADH_Zn_CS"/>
</dbReference>
<evidence type="ECO:0000256" key="4">
    <source>
        <dbReference type="ARBA" id="ARBA00023027"/>
    </source>
</evidence>
<protein>
    <recommendedName>
        <fullName evidence="5">Alcohol dehydrogenase-like N-terminal domain-containing protein</fullName>
    </recommendedName>
</protein>
<proteinExistence type="predicted"/>
<dbReference type="EMBL" id="JROC01000030">
    <property type="protein sequence ID" value="KGL66990.1"/>
    <property type="molecule type" value="Genomic_DNA"/>
</dbReference>
<keyword evidence="3" id="KW-0560">Oxidoreductase</keyword>
<evidence type="ECO:0000256" key="3">
    <source>
        <dbReference type="ARBA" id="ARBA00023002"/>
    </source>
</evidence>
<evidence type="ECO:0000313" key="6">
    <source>
        <dbReference type="EMBL" id="KGL66990.1"/>
    </source>
</evidence>
<dbReference type="AlphaFoldDB" id="A0A099YEN3"/>
<dbReference type="GO" id="GO:0046294">
    <property type="term" value="P:formaldehyde catabolic process"/>
    <property type="evidence" value="ECO:0007669"/>
    <property type="project" value="TreeGrafter"/>
</dbReference>
<dbReference type="Proteomes" id="UP000030001">
    <property type="component" value="Unassembled WGS sequence"/>
</dbReference>
<gene>
    <name evidence="6" type="ORF">LX03_04985</name>
</gene>
<feature type="domain" description="Alcohol dehydrogenase-like N-terminal" evidence="5">
    <location>
        <begin position="27"/>
        <end position="113"/>
    </location>
</feature>
<comment type="caution">
    <text evidence="6">The sequence shown here is derived from an EMBL/GenBank/DDBJ whole genome shotgun (WGS) entry which is preliminary data.</text>
</comment>
<dbReference type="PANTHER" id="PTHR43880:SF12">
    <property type="entry name" value="ALCOHOL DEHYDROGENASE CLASS-3"/>
    <property type="match status" value="1"/>
</dbReference>
<keyword evidence="2" id="KW-0862">Zinc</keyword>